<evidence type="ECO:0008006" key="4">
    <source>
        <dbReference type="Google" id="ProtNLM"/>
    </source>
</evidence>
<proteinExistence type="predicted"/>
<feature type="chain" id="PRO_5017604219" description="Carboxypeptidase regulatory-like domain-containing protein" evidence="1">
    <location>
        <begin position="20"/>
        <end position="153"/>
    </location>
</feature>
<dbReference type="AlphaFoldDB" id="A0A3D3RDX2"/>
<gene>
    <name evidence="2" type="ORF">DIT97_26120</name>
</gene>
<accession>A0A3D3RDX2</accession>
<sequence length="153" mass="15880">MYYRLSLYSLFVASTVCLSGCGGTTVAESLPDTAPVSGVITLNGKPITSATVTFVPMGATKGVECVGVTDESGKYTLQQIRGAAGAPPGEYRVVINYFLKADGTPIKIDGSEAPANLGADEALPPIYSSFTDSKLTAKVTDAGGEFPFELKTK</sequence>
<comment type="caution">
    <text evidence="2">The sequence shown here is derived from an EMBL/GenBank/DDBJ whole genome shotgun (WGS) entry which is preliminary data.</text>
</comment>
<evidence type="ECO:0000313" key="2">
    <source>
        <dbReference type="EMBL" id="HCO26322.1"/>
    </source>
</evidence>
<feature type="signal peptide" evidence="1">
    <location>
        <begin position="1"/>
        <end position="19"/>
    </location>
</feature>
<dbReference type="EMBL" id="DQAY01000154">
    <property type="protein sequence ID" value="HCO26322.1"/>
    <property type="molecule type" value="Genomic_DNA"/>
</dbReference>
<dbReference type="Proteomes" id="UP000263642">
    <property type="component" value="Unassembled WGS sequence"/>
</dbReference>
<keyword evidence="1" id="KW-0732">Signal</keyword>
<evidence type="ECO:0000313" key="3">
    <source>
        <dbReference type="Proteomes" id="UP000263642"/>
    </source>
</evidence>
<reference evidence="2 3" key="1">
    <citation type="journal article" date="2018" name="Nat. Biotechnol.">
        <title>A standardized bacterial taxonomy based on genome phylogeny substantially revises the tree of life.</title>
        <authorList>
            <person name="Parks D.H."/>
            <person name="Chuvochina M."/>
            <person name="Waite D.W."/>
            <person name="Rinke C."/>
            <person name="Skarshewski A."/>
            <person name="Chaumeil P.A."/>
            <person name="Hugenholtz P."/>
        </authorList>
    </citation>
    <scope>NUCLEOTIDE SEQUENCE [LARGE SCALE GENOMIC DNA]</scope>
    <source>
        <strain evidence="2">UBA9375</strain>
    </source>
</reference>
<dbReference type="SUPFAM" id="SSF49478">
    <property type="entry name" value="Cna protein B-type domain"/>
    <property type="match status" value="1"/>
</dbReference>
<organism evidence="2 3">
    <name type="scientific">Gimesia maris</name>
    <dbReference type="NCBI Taxonomy" id="122"/>
    <lineage>
        <taxon>Bacteria</taxon>
        <taxon>Pseudomonadati</taxon>
        <taxon>Planctomycetota</taxon>
        <taxon>Planctomycetia</taxon>
        <taxon>Planctomycetales</taxon>
        <taxon>Planctomycetaceae</taxon>
        <taxon>Gimesia</taxon>
    </lineage>
</organism>
<protein>
    <recommendedName>
        <fullName evidence="4">Carboxypeptidase regulatory-like domain-containing protein</fullName>
    </recommendedName>
</protein>
<name>A0A3D3RDX2_9PLAN</name>
<evidence type="ECO:0000256" key="1">
    <source>
        <dbReference type="SAM" id="SignalP"/>
    </source>
</evidence>